<dbReference type="PANTHER" id="PTHR31909">
    <property type="entry name" value="CHROMOSOME 20 ORF85 FAMILY MEMBER"/>
    <property type="match status" value="1"/>
</dbReference>
<dbReference type="AGR" id="MGI:1920917"/>
<evidence type="ECO:0000313" key="2">
    <source>
        <dbReference type="Ensembl" id="ENSMUSP00000140390.2"/>
    </source>
</evidence>
<keyword evidence="5" id="KW-1267">Proteomics identification</keyword>
<dbReference type="ProteomicsDB" id="326725"/>
<dbReference type="InParanoid" id="A0A087WQY2"/>
<reference evidence="2" key="3">
    <citation type="submission" date="2025-08" db="UniProtKB">
        <authorList>
            <consortium name="Ensembl"/>
        </authorList>
    </citation>
    <scope>IDENTIFICATION</scope>
    <source>
        <strain evidence="2">C57BL/6J</strain>
    </source>
</reference>
<dbReference type="PANTHER" id="PTHR31909:SF2">
    <property type="entry name" value="RIKEN CDNA 2410004P03 GENE"/>
    <property type="match status" value="1"/>
</dbReference>
<dbReference type="AlphaFoldDB" id="A0A087WQY2"/>
<dbReference type="GeneTree" id="ENSGT00950000183768"/>
<evidence type="ECO:0000313" key="4">
    <source>
        <dbReference type="Proteomes" id="UP000000589"/>
    </source>
</evidence>
<dbReference type="BioGRID-ORCS" id="73667">
    <property type="hits" value="2 hits in 78 CRISPR screens"/>
</dbReference>
<dbReference type="Ensembl" id="ENSMUST00000190691.2">
    <property type="protein sequence ID" value="ENSMUSP00000140390.2"/>
    <property type="gene ID" value="ENSMUSG00000071398.9"/>
</dbReference>
<dbReference type="RNAct" id="A0A087WQY2">
    <property type="molecule type" value="protein"/>
</dbReference>
<dbReference type="Proteomes" id="UP000000589">
    <property type="component" value="Chromosome 12"/>
</dbReference>
<dbReference type="ExpressionAtlas" id="A0A087WQY2">
    <property type="expression patterns" value="baseline and differential"/>
</dbReference>
<reference evidence="2 4" key="1">
    <citation type="journal article" date="2009" name="PLoS Biol.">
        <title>Lineage-specific biology revealed by a finished genome assembly of the mouse.</title>
        <authorList>
            <consortium name="Mouse Genome Sequencing Consortium"/>
            <person name="Church D.M."/>
            <person name="Goodstadt L."/>
            <person name="Hillier L.W."/>
            <person name="Zody M.C."/>
            <person name="Goldstein S."/>
            <person name="She X."/>
            <person name="Bult C.J."/>
            <person name="Agarwala R."/>
            <person name="Cherry J.L."/>
            <person name="DiCuccio M."/>
            <person name="Hlavina W."/>
            <person name="Kapustin Y."/>
            <person name="Meric P."/>
            <person name="Maglott D."/>
            <person name="Birtle Z."/>
            <person name="Marques A.C."/>
            <person name="Graves T."/>
            <person name="Zhou S."/>
            <person name="Teague B."/>
            <person name="Potamousis K."/>
            <person name="Churas C."/>
            <person name="Place M."/>
            <person name="Herschleb J."/>
            <person name="Runnheim R."/>
            <person name="Forrest D."/>
            <person name="Amos-Landgraf J."/>
            <person name="Schwartz D.C."/>
            <person name="Cheng Z."/>
            <person name="Lindblad-Toh K."/>
            <person name="Eichler E.E."/>
            <person name="Ponting C.P."/>
        </authorList>
    </citation>
    <scope>NUCLEOTIDE SEQUENCE [LARGE SCALE GENOMIC DNA]</scope>
    <source>
        <strain evidence="2 4">C57BL/6J</strain>
    </source>
</reference>
<evidence type="ECO:0000256" key="1">
    <source>
        <dbReference type="SAM" id="MobiDB-lite"/>
    </source>
</evidence>
<dbReference type="InterPro" id="IPR020339">
    <property type="entry name" value="C20orf85-like"/>
</dbReference>
<dbReference type="UCSC" id="uc011ykn.1">
    <property type="organism name" value="mouse"/>
</dbReference>
<protein>
    <submittedName>
        <fullName evidence="2">Ciliary microtubule inner protein 5</fullName>
    </submittedName>
    <submittedName>
        <fullName evidence="2">RIKEN cDNA 2410004P03 gene</fullName>
    </submittedName>
</protein>
<feature type="region of interest" description="Disordered" evidence="1">
    <location>
        <begin position="1"/>
        <end position="21"/>
    </location>
</feature>
<reference evidence="2 4" key="2">
    <citation type="journal article" date="2011" name="PLoS Biol.">
        <title>Modernizing reference genome assemblies.</title>
        <authorList>
            <person name="Church D.M."/>
            <person name="Schneider V.A."/>
            <person name="Graves T."/>
            <person name="Auger K."/>
            <person name="Cunningham F."/>
            <person name="Bouk N."/>
            <person name="Chen H.C."/>
            <person name="Agarwala R."/>
            <person name="McLaren W.M."/>
            <person name="Ritchie G.R."/>
            <person name="Albracht D."/>
            <person name="Kremitzki M."/>
            <person name="Rock S."/>
            <person name="Kotkiewicz H."/>
            <person name="Kremitzki C."/>
            <person name="Wollam A."/>
            <person name="Trani L."/>
            <person name="Fulton L."/>
            <person name="Fulton R."/>
            <person name="Matthews L."/>
            <person name="Whitehead S."/>
            <person name="Chow W."/>
            <person name="Torrance J."/>
            <person name="Dunn M."/>
            <person name="Harden G."/>
            <person name="Threadgold G."/>
            <person name="Wood J."/>
            <person name="Collins J."/>
            <person name="Heath P."/>
            <person name="Griffiths G."/>
            <person name="Pelan S."/>
            <person name="Grafham D."/>
            <person name="Eichler E.E."/>
            <person name="Weinstock G."/>
            <person name="Mardis E.R."/>
            <person name="Wilson R.K."/>
            <person name="Howe K."/>
            <person name="Flicek P."/>
            <person name="Hubbard T."/>
        </authorList>
    </citation>
    <scope>NUCLEOTIDE SEQUENCE [LARGE SCALE GENOMIC DNA]</scope>
    <source>
        <strain evidence="2 4">C57BL/6J</strain>
    </source>
</reference>
<dbReference type="HOGENOM" id="CLU_1337138_0_0_1"/>
<dbReference type="GeneID" id="73667"/>
<reference evidence="2" key="4">
    <citation type="submission" date="2025-09" db="UniProtKB">
        <authorList>
            <consortium name="Ensembl"/>
        </authorList>
    </citation>
    <scope>IDENTIFICATION</scope>
    <source>
        <strain evidence="2">C57BL/6J</strain>
    </source>
</reference>
<accession>A0A087WQY2</accession>
<gene>
    <name evidence="2 3" type="primary">Cimip5</name>
    <name evidence="3" type="synonym">2410004P03Rik</name>
</gene>
<dbReference type="Bgee" id="ENSMUSG00000071398">
    <property type="expression patterns" value="Expressed in olfactory epithelium and 46 other cell types or tissues"/>
</dbReference>
<keyword evidence="4" id="KW-1185">Reference proteome</keyword>
<sequence length="205" mass="21942">MGSQHRGLPRTTSAGYKPPPTRQLASISAALGDGPAASRALAGGCQGTPALGVQQDQLWRELVEAEARGQRRWEIRRSLRSCLPVCPSSQIPSPALPTGRWAAGWTHPWGKPSATWTSSLWKALGRGSRMMSCSQCSLGAGHSRQFLGPTGSRLGSTRECQGQLNQESLQETTAYSVCFTLEATASPTYPLPPPHLQTLQEGACF</sequence>
<dbReference type="SMR" id="A0A087WQY2"/>
<dbReference type="VEuPathDB" id="HostDB:ENSMUSG00000071398"/>
<evidence type="ECO:0007829" key="5">
    <source>
        <dbReference type="ProteomicsDB" id="A0A087WQY2"/>
    </source>
</evidence>
<dbReference type="STRING" id="10090.ENSMUSP00000140390"/>
<dbReference type="RefSeq" id="NP_001188262.1">
    <property type="nucleotide sequence ID" value="NM_001201333.2"/>
</dbReference>
<dbReference type="CTD" id="130813"/>
<organism evidence="2 4">
    <name type="scientific">Mus musculus</name>
    <name type="common">Mouse</name>
    <dbReference type="NCBI Taxonomy" id="10090"/>
    <lineage>
        <taxon>Eukaryota</taxon>
        <taxon>Metazoa</taxon>
        <taxon>Chordata</taxon>
        <taxon>Craniata</taxon>
        <taxon>Vertebrata</taxon>
        <taxon>Euteleostomi</taxon>
        <taxon>Mammalia</taxon>
        <taxon>Eutheria</taxon>
        <taxon>Euarchontoglires</taxon>
        <taxon>Glires</taxon>
        <taxon>Rodentia</taxon>
        <taxon>Myomorpha</taxon>
        <taxon>Muroidea</taxon>
        <taxon>Muridae</taxon>
        <taxon>Murinae</taxon>
        <taxon>Mus</taxon>
        <taxon>Mus</taxon>
    </lineage>
</organism>
<evidence type="ECO:0000313" key="3">
    <source>
        <dbReference type="MGI" id="MGI:1920917"/>
    </source>
</evidence>
<proteinExistence type="evidence at protein level"/>
<dbReference type="OrthoDB" id="9972212at2759"/>
<dbReference type="GO" id="GO:0005929">
    <property type="term" value="C:cilium"/>
    <property type="evidence" value="ECO:0000266"/>
    <property type="project" value="GO_Central"/>
</dbReference>
<dbReference type="MGI" id="MGI:1920917">
    <property type="gene designation" value="Cimip5"/>
</dbReference>
<name>A0A087WQY2_MOUSE</name>